<evidence type="ECO:0000256" key="1">
    <source>
        <dbReference type="SAM" id="MobiDB-lite"/>
    </source>
</evidence>
<feature type="region of interest" description="Disordered" evidence="1">
    <location>
        <begin position="1"/>
        <end position="83"/>
    </location>
</feature>
<proteinExistence type="predicted"/>
<reference evidence="2" key="3">
    <citation type="journal article" date="2019" name="G3 (Bethesda)">
        <title>Hybrid Assembly of the Genome of the Entomopathogenic Nematode Steinernema carpocapsae Identifies the X-Chromosome.</title>
        <authorList>
            <person name="Serra L."/>
            <person name="Macchietto M."/>
            <person name="Macias-Munoz A."/>
            <person name="McGill C.J."/>
            <person name="Rodriguez I.M."/>
            <person name="Rodriguez B."/>
            <person name="Murad R."/>
            <person name="Mortazavi A."/>
        </authorList>
    </citation>
    <scope>NUCLEOTIDE SEQUENCE</scope>
    <source>
        <strain evidence="2">ALL</strain>
    </source>
</reference>
<reference evidence="2" key="1">
    <citation type="submission" date="2013-11" db="EMBL/GenBank/DDBJ databases">
        <authorList>
            <person name="Sternberg P."/>
            <person name="Dillman A."/>
            <person name="Macchietto M."/>
        </authorList>
    </citation>
    <scope>NUCLEOTIDE SEQUENCE</scope>
    <source>
        <strain evidence="2">ALL</strain>
    </source>
</reference>
<organism evidence="2">
    <name type="scientific">Steinernema carpocapsae</name>
    <name type="common">Entomopathogenic nematode</name>
    <dbReference type="NCBI Taxonomy" id="34508"/>
    <lineage>
        <taxon>Eukaryota</taxon>
        <taxon>Metazoa</taxon>
        <taxon>Ecdysozoa</taxon>
        <taxon>Nematoda</taxon>
        <taxon>Chromadorea</taxon>
        <taxon>Rhabditida</taxon>
        <taxon>Tylenchina</taxon>
        <taxon>Panagrolaimomorpha</taxon>
        <taxon>Strongyloidoidea</taxon>
        <taxon>Steinernematidae</taxon>
        <taxon>Steinernema</taxon>
    </lineage>
</organism>
<dbReference type="AlphaFoldDB" id="A0A4U5NFW3"/>
<comment type="caution">
    <text evidence="2">The sequence shown here is derived from an EMBL/GenBank/DDBJ whole genome shotgun (WGS) entry which is preliminary data.</text>
</comment>
<evidence type="ECO:0000313" key="2">
    <source>
        <dbReference type="EMBL" id="TKR81553.1"/>
    </source>
</evidence>
<name>A0A4U5NFW3_STECR</name>
<accession>A0A4U5NFW3</accession>
<feature type="compositionally biased region" description="Basic and acidic residues" evidence="1">
    <location>
        <begin position="64"/>
        <end position="76"/>
    </location>
</feature>
<sequence length="83" mass="8714">MTSSTHGTSPASSSRGVNSTNFTLSGTVTPLSRLPTEFASCEDPTRQKKNCGEGALQGSSPKQRFLERTNPLREKPIACAGSG</sequence>
<gene>
    <name evidence="2" type="ORF">L596_015406</name>
</gene>
<protein>
    <submittedName>
        <fullName evidence="2">Uncharacterized protein</fullName>
    </submittedName>
</protein>
<dbReference type="EMBL" id="AZBU02000004">
    <property type="protein sequence ID" value="TKR81553.1"/>
    <property type="molecule type" value="Genomic_DNA"/>
</dbReference>
<feature type="compositionally biased region" description="Low complexity" evidence="1">
    <location>
        <begin position="1"/>
        <end position="14"/>
    </location>
</feature>
<feature type="compositionally biased region" description="Polar residues" evidence="1">
    <location>
        <begin position="15"/>
        <end position="30"/>
    </location>
</feature>
<reference evidence="2" key="2">
    <citation type="journal article" date="2015" name="Genome Biol.">
        <title>Comparative genomics of Steinernema reveals deeply conserved gene regulatory networks.</title>
        <authorList>
            <person name="Dillman A.R."/>
            <person name="Macchietto M."/>
            <person name="Porter C.F."/>
            <person name="Rogers A."/>
            <person name="Williams B."/>
            <person name="Antoshechkin I."/>
            <person name="Lee M.M."/>
            <person name="Goodwin Z."/>
            <person name="Lu X."/>
            <person name="Lewis E.E."/>
            <person name="Goodrich-Blair H."/>
            <person name="Stock S.P."/>
            <person name="Adams B.J."/>
            <person name="Sternberg P.W."/>
            <person name="Mortazavi A."/>
        </authorList>
    </citation>
    <scope>NUCLEOTIDE SEQUENCE [LARGE SCALE GENOMIC DNA]</scope>
    <source>
        <strain evidence="2">ALL</strain>
    </source>
</reference>